<dbReference type="Pfam" id="PF06415">
    <property type="entry name" value="iPGM_N"/>
    <property type="match status" value="1"/>
</dbReference>
<comment type="caution">
    <text evidence="17">The sequence shown here is derived from an EMBL/GenBank/DDBJ whole genome shotgun (WGS) entry which is preliminary data.</text>
</comment>
<evidence type="ECO:0000256" key="7">
    <source>
        <dbReference type="ARBA" id="ARBA00023211"/>
    </source>
</evidence>
<evidence type="ECO:0000256" key="10">
    <source>
        <dbReference type="NCBIfam" id="TIGR01307"/>
    </source>
</evidence>
<reference evidence="17 18" key="1">
    <citation type="submission" date="2017-07" db="EMBL/GenBank/DDBJ databases">
        <title>A draft genome sequence of Komagataeibacter sp. T5K1.</title>
        <authorList>
            <person name="Skraban J."/>
            <person name="Cleenwerck I."/>
            <person name="Vandamme P."/>
            <person name="Trcek J."/>
        </authorList>
    </citation>
    <scope>NUCLEOTIDE SEQUENCE [LARGE SCALE GENOMIC DNA]</scope>
    <source>
        <strain evidence="17 18">T5K1</strain>
    </source>
</reference>
<dbReference type="Gene3D" id="3.40.720.10">
    <property type="entry name" value="Alkaline Phosphatase, subunit A"/>
    <property type="match status" value="1"/>
</dbReference>
<comment type="function">
    <text evidence="2 9">Catalyzes the interconversion of 2-phosphoglycerate and 3-phosphoglycerate.</text>
</comment>
<feature type="binding site" evidence="9 13">
    <location>
        <position position="418"/>
    </location>
    <ligand>
        <name>Mn(2+)</name>
        <dbReference type="ChEBI" id="CHEBI:29035"/>
        <label>1</label>
    </ligand>
</feature>
<dbReference type="InterPro" id="IPR036646">
    <property type="entry name" value="PGAM_B_sf"/>
</dbReference>
<feature type="binding site" evidence="9 13">
    <location>
        <position position="30"/>
    </location>
    <ligand>
        <name>Mn(2+)</name>
        <dbReference type="ChEBI" id="CHEBI:29035"/>
        <label>2</label>
    </ligand>
</feature>
<dbReference type="PANTHER" id="PTHR31637">
    <property type="entry name" value="2,3-BISPHOSPHOGLYCERATE-INDEPENDENT PHOSPHOGLYCERATE MUTASE"/>
    <property type="match status" value="1"/>
</dbReference>
<dbReference type="PIRSF" id="PIRSF001492">
    <property type="entry name" value="IPGAM"/>
    <property type="match status" value="1"/>
</dbReference>
<dbReference type="HAMAP" id="MF_01038">
    <property type="entry name" value="GpmI"/>
    <property type="match status" value="1"/>
</dbReference>
<comment type="pathway">
    <text evidence="3 9">Carbohydrate degradation; glycolysis; pyruvate from D-glyceraldehyde 3-phosphate: step 3/5.</text>
</comment>
<keyword evidence="8 9" id="KW-0413">Isomerase</keyword>
<feature type="binding site" evidence="9 13">
    <location>
        <position position="80"/>
    </location>
    <ligand>
        <name>Mn(2+)</name>
        <dbReference type="ChEBI" id="CHEBI:29035"/>
        <label>2</label>
    </ligand>
</feature>
<feature type="binding site" evidence="9 12">
    <location>
        <begin position="271"/>
        <end position="274"/>
    </location>
    <ligand>
        <name>substrate</name>
    </ligand>
</feature>
<sequence length="527" mass="56964">MPAQPTQAHSPATQSPHTQARRPVMLAILDGFGWREDPSDNAVMAADTPTFDQLWGHDPHAFLRTCGEDVGLPEGQMGNSEVGHLNIGAGRVVMQELPRITRALRDGTAAQSPVMRDFLDALKKSGGTCHLMGLVSDGGVHSHQDHAAELARIVCAAGIPVALHVFSDGRDTAPHSGRDYVARLLRDLPPQARVASISGRYYAMDRDRRWERVQKVYDVIVCANGPRATTPDAVLEASYARDITDEFIEPTVIGDYQGMKDGDGILSFNFRADRIRQLLDALLEEGFEGFRRARVVHFAAVLGMTRYSDRLARLIGVLFAPQELRDLLGDVVSAAGRRQLRMAETEKYPHVTYFLNGGREEQLPGEDRIMVPSPKVATYDLQPEMSAPELTDRAVKAIDSGEYDLIVLNFANPDMVGHTGVLAAAIRAVEAVDAGLGRIVAAIDRAGGALLVTADHGNAETMFDPQTQGPHTAHTLNVVPVVLHGATGQRLHDGRLADIAPTLLALMGLPQPAAMTGHSLLDGPTPS</sequence>
<dbReference type="GO" id="GO:0006096">
    <property type="term" value="P:glycolytic process"/>
    <property type="evidence" value="ECO:0007669"/>
    <property type="project" value="UniProtKB-UniRule"/>
</dbReference>
<evidence type="ECO:0000256" key="9">
    <source>
        <dbReference type="HAMAP-Rule" id="MF_01038"/>
    </source>
</evidence>
<evidence type="ECO:0000256" key="14">
    <source>
        <dbReference type="SAM" id="MobiDB-lite"/>
    </source>
</evidence>
<dbReference type="GO" id="GO:0005829">
    <property type="term" value="C:cytosol"/>
    <property type="evidence" value="ECO:0007669"/>
    <property type="project" value="TreeGrafter"/>
</dbReference>
<protein>
    <recommendedName>
        <fullName evidence="9 10">2,3-bisphosphoglycerate-independent phosphoglycerate mutase</fullName>
        <shortName evidence="9">BPG-independent PGAM</shortName>
        <shortName evidence="9">Phosphoglyceromutase</shortName>
        <shortName evidence="9">iPGM</shortName>
        <ecNumber evidence="9 10">5.4.2.12</ecNumber>
    </recommendedName>
</protein>
<evidence type="ECO:0000256" key="3">
    <source>
        <dbReference type="ARBA" id="ARBA00004798"/>
    </source>
</evidence>
<evidence type="ECO:0000256" key="13">
    <source>
        <dbReference type="PIRSR" id="PIRSR001492-3"/>
    </source>
</evidence>
<dbReference type="GO" id="GO:0004619">
    <property type="term" value="F:phosphoglycerate mutase activity"/>
    <property type="evidence" value="ECO:0007669"/>
    <property type="project" value="UniProtKB-UniRule"/>
</dbReference>
<comment type="catalytic activity">
    <reaction evidence="1 9">
        <text>(2R)-2-phosphoglycerate = (2R)-3-phosphoglycerate</text>
        <dbReference type="Rhea" id="RHEA:15901"/>
        <dbReference type="ChEBI" id="CHEBI:58272"/>
        <dbReference type="ChEBI" id="CHEBI:58289"/>
        <dbReference type="EC" id="5.4.2.12"/>
    </reaction>
</comment>
<dbReference type="InterPro" id="IPR005995">
    <property type="entry name" value="Pgm_bpd_ind"/>
</dbReference>
<evidence type="ECO:0000313" key="17">
    <source>
        <dbReference type="EMBL" id="PYD76930.1"/>
    </source>
</evidence>
<dbReference type="EMBL" id="NOXG01000001">
    <property type="protein sequence ID" value="PYD76930.1"/>
    <property type="molecule type" value="Genomic_DNA"/>
</dbReference>
<feature type="binding site" evidence="9 12">
    <location>
        <position position="347"/>
    </location>
    <ligand>
        <name>substrate</name>
    </ligand>
</feature>
<dbReference type="Proteomes" id="UP000247609">
    <property type="component" value="Unassembled WGS sequence"/>
</dbReference>
<evidence type="ECO:0000256" key="8">
    <source>
        <dbReference type="ARBA" id="ARBA00023235"/>
    </source>
</evidence>
<dbReference type="EC" id="5.4.2.12" evidence="9 10"/>
<dbReference type="SUPFAM" id="SSF64158">
    <property type="entry name" value="2,3-Bisphosphoglycerate-independent phosphoglycerate mutase, substrate-binding domain"/>
    <property type="match status" value="1"/>
</dbReference>
<feature type="binding site" evidence="9 13">
    <location>
        <position position="455"/>
    </location>
    <ligand>
        <name>Mn(2+)</name>
        <dbReference type="ChEBI" id="CHEBI:29035"/>
        <label>2</label>
    </ligand>
</feature>
<dbReference type="PANTHER" id="PTHR31637:SF0">
    <property type="entry name" value="2,3-BISPHOSPHOGLYCERATE-INDEPENDENT PHOSPHOGLYCERATE MUTASE"/>
    <property type="match status" value="1"/>
</dbReference>
<feature type="active site" description="Phosphoserine intermediate" evidence="9 11">
    <location>
        <position position="80"/>
    </location>
</feature>
<evidence type="ECO:0000256" key="11">
    <source>
        <dbReference type="PIRSR" id="PIRSR001492-1"/>
    </source>
</evidence>
<dbReference type="Gene3D" id="3.40.1450.10">
    <property type="entry name" value="BPG-independent phosphoglycerate mutase, domain B"/>
    <property type="match status" value="1"/>
</dbReference>
<evidence type="ECO:0000259" key="16">
    <source>
        <dbReference type="Pfam" id="PF06415"/>
    </source>
</evidence>
<proteinExistence type="inferred from homology"/>
<gene>
    <name evidence="9" type="primary">gpmI</name>
    <name evidence="17" type="ORF">CFR71_00820</name>
</gene>
<comment type="subunit">
    <text evidence="9">Monomer.</text>
</comment>
<accession>A0A318QEE0</accession>
<feature type="region of interest" description="Disordered" evidence="14">
    <location>
        <begin position="1"/>
        <end position="21"/>
    </location>
</feature>
<feature type="binding site" evidence="9 13">
    <location>
        <position position="456"/>
    </location>
    <ligand>
        <name>Mn(2+)</name>
        <dbReference type="ChEBI" id="CHEBI:29035"/>
        <label>2</label>
    </ligand>
</feature>
<evidence type="ECO:0000256" key="12">
    <source>
        <dbReference type="PIRSR" id="PIRSR001492-2"/>
    </source>
</evidence>
<evidence type="ECO:0000313" key="18">
    <source>
        <dbReference type="Proteomes" id="UP000247609"/>
    </source>
</evidence>
<evidence type="ECO:0000259" key="15">
    <source>
        <dbReference type="Pfam" id="PF01676"/>
    </source>
</evidence>
<feature type="compositionally biased region" description="Polar residues" evidence="14">
    <location>
        <begin position="1"/>
        <end position="18"/>
    </location>
</feature>
<evidence type="ECO:0000256" key="1">
    <source>
        <dbReference type="ARBA" id="ARBA00000370"/>
    </source>
</evidence>
<evidence type="ECO:0000256" key="4">
    <source>
        <dbReference type="ARBA" id="ARBA00008819"/>
    </source>
</evidence>
<dbReference type="GO" id="GO:0030145">
    <property type="term" value="F:manganese ion binding"/>
    <property type="evidence" value="ECO:0007669"/>
    <property type="project" value="UniProtKB-UniRule"/>
</dbReference>
<feature type="binding site" evidence="9 12">
    <location>
        <position position="200"/>
    </location>
    <ligand>
        <name>substrate</name>
    </ligand>
</feature>
<comment type="similarity">
    <text evidence="4 9">Belongs to the BPG-independent phosphoglycerate mutase family.</text>
</comment>
<evidence type="ECO:0000256" key="6">
    <source>
        <dbReference type="ARBA" id="ARBA00023152"/>
    </source>
</evidence>
<feature type="binding site" evidence="9 13">
    <location>
        <position position="474"/>
    </location>
    <ligand>
        <name>Mn(2+)</name>
        <dbReference type="ChEBI" id="CHEBI:29035"/>
        <label>1</label>
    </ligand>
</feature>
<dbReference type="Pfam" id="PF01676">
    <property type="entry name" value="Metalloenzyme"/>
    <property type="match status" value="1"/>
</dbReference>
<dbReference type="UniPathway" id="UPA00109">
    <property type="reaction ID" value="UER00186"/>
</dbReference>
<keyword evidence="6 9" id="KW-0324">Glycolysis</keyword>
<feature type="domain" description="Metalloenzyme" evidence="15">
    <location>
        <begin position="23"/>
        <end position="510"/>
    </location>
</feature>
<evidence type="ECO:0000256" key="5">
    <source>
        <dbReference type="ARBA" id="ARBA00022723"/>
    </source>
</evidence>
<dbReference type="InterPro" id="IPR011258">
    <property type="entry name" value="BPG-indep_PGM_N"/>
</dbReference>
<dbReference type="SUPFAM" id="SSF53649">
    <property type="entry name" value="Alkaline phosphatase-like"/>
    <property type="match status" value="1"/>
</dbReference>
<comment type="cofactor">
    <cofactor evidence="9">
        <name>Mn(2+)</name>
        <dbReference type="ChEBI" id="CHEBI:29035"/>
    </cofactor>
    <text evidence="9">Binds 2 manganese ions per subunit.</text>
</comment>
<name>A0A318QEE0_9PROT</name>
<dbReference type="GO" id="GO:0006007">
    <property type="term" value="P:glucose catabolic process"/>
    <property type="evidence" value="ECO:0007669"/>
    <property type="project" value="InterPro"/>
</dbReference>
<dbReference type="InterPro" id="IPR017850">
    <property type="entry name" value="Alkaline_phosphatase_core_sf"/>
</dbReference>
<dbReference type="CDD" id="cd16010">
    <property type="entry name" value="iPGM"/>
    <property type="match status" value="1"/>
</dbReference>
<feature type="domain" description="BPG-independent PGAM N-terminal" evidence="16">
    <location>
        <begin position="100"/>
        <end position="308"/>
    </location>
</feature>
<feature type="binding site" evidence="9 12">
    <location>
        <begin position="170"/>
        <end position="171"/>
    </location>
    <ligand>
        <name>substrate</name>
    </ligand>
</feature>
<dbReference type="AlphaFoldDB" id="A0A318QEE0"/>
<feature type="binding site" evidence="9 12">
    <location>
        <position position="141"/>
    </location>
    <ligand>
        <name>substrate</name>
    </ligand>
</feature>
<dbReference type="FunFam" id="3.40.1450.10:FF:000002">
    <property type="entry name" value="2,3-bisphosphoglycerate-independent phosphoglycerate mutase"/>
    <property type="match status" value="1"/>
</dbReference>
<dbReference type="NCBIfam" id="TIGR01307">
    <property type="entry name" value="pgm_bpd_ind"/>
    <property type="match status" value="1"/>
</dbReference>
<organism evidence="17 18">
    <name type="scientific">Novacetimonas pomaceti</name>
    <dbReference type="NCBI Taxonomy" id="2021998"/>
    <lineage>
        <taxon>Bacteria</taxon>
        <taxon>Pseudomonadati</taxon>
        <taxon>Pseudomonadota</taxon>
        <taxon>Alphaproteobacteria</taxon>
        <taxon>Acetobacterales</taxon>
        <taxon>Acetobacteraceae</taxon>
        <taxon>Novacetimonas</taxon>
    </lineage>
</organism>
<keyword evidence="7 9" id="KW-0464">Manganese</keyword>
<evidence type="ECO:0000256" key="2">
    <source>
        <dbReference type="ARBA" id="ARBA00002315"/>
    </source>
</evidence>
<keyword evidence="5 9" id="KW-0479">Metal-binding</keyword>
<feature type="binding site" evidence="9 13">
    <location>
        <position position="414"/>
    </location>
    <ligand>
        <name>Mn(2+)</name>
        <dbReference type="ChEBI" id="CHEBI:29035"/>
        <label>1</label>
    </ligand>
</feature>
<feature type="binding site" evidence="9 12">
    <location>
        <position position="206"/>
    </location>
    <ligand>
        <name>substrate</name>
    </ligand>
</feature>
<dbReference type="InterPro" id="IPR006124">
    <property type="entry name" value="Metalloenzyme"/>
</dbReference>